<dbReference type="Proteomes" id="UP000076078">
    <property type="component" value="Unassembled WGS sequence"/>
</dbReference>
<reference evidence="1 2" key="1">
    <citation type="submission" date="2015-12" db="EMBL/GenBank/DDBJ databases">
        <title>Dictyostelia acquired genes for synthesis and detection of signals that induce cell-type specialization by lateral gene transfer from prokaryotes.</title>
        <authorList>
            <person name="Gloeckner G."/>
            <person name="Schaap P."/>
        </authorList>
    </citation>
    <scope>NUCLEOTIDE SEQUENCE [LARGE SCALE GENOMIC DNA]</scope>
    <source>
        <strain evidence="1 2">TK</strain>
    </source>
</reference>
<accession>A0A151ZI58</accession>
<evidence type="ECO:0000313" key="2">
    <source>
        <dbReference type="Proteomes" id="UP000076078"/>
    </source>
</evidence>
<dbReference type="InParanoid" id="A0A151ZI58"/>
<comment type="caution">
    <text evidence="1">The sequence shown here is derived from an EMBL/GenBank/DDBJ whole genome shotgun (WGS) entry which is preliminary data.</text>
</comment>
<dbReference type="SUPFAM" id="SSF52540">
    <property type="entry name" value="P-loop containing nucleoside triphosphate hydrolases"/>
    <property type="match status" value="1"/>
</dbReference>
<dbReference type="STRING" id="361077.A0A151ZI58"/>
<protein>
    <submittedName>
        <fullName evidence="1">Uncharacterized protein</fullName>
    </submittedName>
</protein>
<proteinExistence type="predicted"/>
<organism evidence="1 2">
    <name type="scientific">Tieghemostelium lacteum</name>
    <name type="common">Slime mold</name>
    <name type="synonym">Dictyostelium lacteum</name>
    <dbReference type="NCBI Taxonomy" id="361077"/>
    <lineage>
        <taxon>Eukaryota</taxon>
        <taxon>Amoebozoa</taxon>
        <taxon>Evosea</taxon>
        <taxon>Eumycetozoa</taxon>
        <taxon>Dictyostelia</taxon>
        <taxon>Dictyosteliales</taxon>
        <taxon>Raperosteliaceae</taxon>
        <taxon>Tieghemostelium</taxon>
    </lineage>
</organism>
<keyword evidence="2" id="KW-1185">Reference proteome</keyword>
<evidence type="ECO:0000313" key="1">
    <source>
        <dbReference type="EMBL" id="KYQ93560.1"/>
    </source>
</evidence>
<gene>
    <name evidence="1" type="ORF">DLAC_04930</name>
</gene>
<dbReference type="OrthoDB" id="2369467at2759"/>
<dbReference type="AlphaFoldDB" id="A0A151ZI58"/>
<sequence length="373" mass="43354">MPQYISIIINLQCGFQLGSEDEFWKSFGILLKKHFPTREVSIQNASDFVFFFSKHLWTKPVVLFIDEYDLLFLSDEIVYSNILRTFRGIKQSQFTAIHSMVVISCKCSTFNVSSRLKVPYFSEKQVLELFGMYSADRPYLNPLLIQEIAKDIYRKTNGHPGHTVLCGKLINDKLVSIKGGGLNNLGDLPIYLNIWKDYYSSSFWNDAMSRFQTLKVMGSLLFNNRANSPLDSHIMMIIDFLIKYAFVSSGFSIPPSIINDFEYLLEEGIIDEDRKDLQFNVRYTFTSDFVRNYMMIIFKNNVSKLVPLDITSTFIPAKNGYLNMYDVISTTFNRFLPKAMIKLSYTSFFKKNKSSGSMVYRDHFVPQEYSYHF</sequence>
<dbReference type="EMBL" id="LODT01000025">
    <property type="protein sequence ID" value="KYQ93560.1"/>
    <property type="molecule type" value="Genomic_DNA"/>
</dbReference>
<dbReference type="InterPro" id="IPR027417">
    <property type="entry name" value="P-loop_NTPase"/>
</dbReference>
<name>A0A151ZI58_TIELA</name>